<dbReference type="RefSeq" id="WP_124397321.1">
    <property type="nucleotide sequence ID" value="NZ_BHZE01000005.1"/>
</dbReference>
<reference evidence="1 2" key="1">
    <citation type="submission" date="2018-11" db="EMBL/GenBank/DDBJ databases">
        <title>Schleiferia aggregans sp. nov., a moderately thermophilic heterotrophic bacterium isolated from microbial mats at a terrestrial hot spring.</title>
        <authorList>
            <person name="Iino T."/>
            <person name="Ohkuma M."/>
            <person name="Haruta S."/>
        </authorList>
    </citation>
    <scope>NUCLEOTIDE SEQUENCE [LARGE SCALE GENOMIC DNA]</scope>
    <source>
        <strain evidence="1 2">LA</strain>
    </source>
</reference>
<evidence type="ECO:0000313" key="2">
    <source>
        <dbReference type="Proteomes" id="UP000286715"/>
    </source>
</evidence>
<proteinExistence type="predicted"/>
<dbReference type="OrthoDB" id="9803241at2"/>
<dbReference type="Pfam" id="PF13528">
    <property type="entry name" value="Glyco_trans_1_3"/>
    <property type="match status" value="1"/>
</dbReference>
<comment type="caution">
    <text evidence="1">The sequence shown here is derived from an EMBL/GenBank/DDBJ whole genome shotgun (WGS) entry which is preliminary data.</text>
</comment>
<dbReference type="Gene3D" id="3.40.50.2000">
    <property type="entry name" value="Glycogen Phosphorylase B"/>
    <property type="match status" value="1"/>
</dbReference>
<dbReference type="AlphaFoldDB" id="A0A401XJU7"/>
<evidence type="ECO:0000313" key="1">
    <source>
        <dbReference type="EMBL" id="GCD77260.1"/>
    </source>
</evidence>
<keyword evidence="1" id="KW-0808">Transferase</keyword>
<protein>
    <submittedName>
        <fullName evidence="1">Glycosyl transferase</fullName>
    </submittedName>
</protein>
<gene>
    <name evidence="1" type="ORF">JCM31826_07420</name>
</gene>
<accession>A0A401XJU7</accession>
<keyword evidence="2" id="KW-1185">Reference proteome</keyword>
<dbReference type="Proteomes" id="UP000286715">
    <property type="component" value="Unassembled WGS sequence"/>
</dbReference>
<dbReference type="EMBL" id="BHZE01000005">
    <property type="protein sequence ID" value="GCD77260.1"/>
    <property type="molecule type" value="Genomic_DNA"/>
</dbReference>
<dbReference type="SUPFAM" id="SSF53756">
    <property type="entry name" value="UDP-Glycosyltransferase/glycogen phosphorylase"/>
    <property type="match status" value="1"/>
</dbReference>
<name>A0A401XJU7_9FLAO</name>
<dbReference type="GO" id="GO:0016740">
    <property type="term" value="F:transferase activity"/>
    <property type="evidence" value="ECO:0007669"/>
    <property type="project" value="UniProtKB-KW"/>
</dbReference>
<sequence>MNPSVLICVLNWGYGHAARCTIIARQLLSSGHKIYLASDGDALKFLQKHLPECTFIPLPEYKIRYSKSGKWLILKMIFTFLKMIPTFVKEWMVIQRAVERYKPDVLISDTRPYCHSSKVPTIYITNQVEIRPFTLGFIHRLQIKRFDQVWIPAIEGDPIGGFTTKVFGNLKKKTHYIGYIPNYQDFTIEKKVKKYYIAAILSGPEPARTKMESLVIQAFKKIDKPTVLVRGVAGGSSMPYYESHTLIFDFLPLEGVAEMLSESEIYVGRSGFSGISMMVGLDIKAIVVPTNGQPEQEANAHHMALNRLAIAQEEENFNLAKALQELKNIHALNFIKNKRLEISELLKTLVPSKRS</sequence>
<organism evidence="1 2">
    <name type="scientific">Thermaurantimonas aggregans</name>
    <dbReference type="NCBI Taxonomy" id="2173829"/>
    <lineage>
        <taxon>Bacteria</taxon>
        <taxon>Pseudomonadati</taxon>
        <taxon>Bacteroidota</taxon>
        <taxon>Flavobacteriia</taxon>
        <taxon>Flavobacteriales</taxon>
        <taxon>Schleiferiaceae</taxon>
        <taxon>Thermaurantimonas</taxon>
    </lineage>
</organism>